<dbReference type="EMBL" id="CAJVPM010016741">
    <property type="protein sequence ID" value="CAG8615755.1"/>
    <property type="molecule type" value="Genomic_DNA"/>
</dbReference>
<proteinExistence type="predicted"/>
<name>A0ACA9MXW6_9GLOM</name>
<accession>A0ACA9MXW6</accession>
<reference evidence="1" key="1">
    <citation type="submission" date="2021-06" db="EMBL/GenBank/DDBJ databases">
        <authorList>
            <person name="Kallberg Y."/>
            <person name="Tangrot J."/>
            <person name="Rosling A."/>
        </authorList>
    </citation>
    <scope>NUCLEOTIDE SEQUENCE</scope>
    <source>
        <strain evidence="1">AU212A</strain>
    </source>
</reference>
<evidence type="ECO:0000313" key="2">
    <source>
        <dbReference type="Proteomes" id="UP000789860"/>
    </source>
</evidence>
<comment type="caution">
    <text evidence="1">The sequence shown here is derived from an EMBL/GenBank/DDBJ whole genome shotgun (WGS) entry which is preliminary data.</text>
</comment>
<organism evidence="1 2">
    <name type="scientific">Scutellospora calospora</name>
    <dbReference type="NCBI Taxonomy" id="85575"/>
    <lineage>
        <taxon>Eukaryota</taxon>
        <taxon>Fungi</taxon>
        <taxon>Fungi incertae sedis</taxon>
        <taxon>Mucoromycota</taxon>
        <taxon>Glomeromycotina</taxon>
        <taxon>Glomeromycetes</taxon>
        <taxon>Diversisporales</taxon>
        <taxon>Gigasporaceae</taxon>
        <taxon>Scutellospora</taxon>
    </lineage>
</organism>
<protein>
    <submittedName>
        <fullName evidence="1">1037_t:CDS:1</fullName>
    </submittedName>
</protein>
<dbReference type="Proteomes" id="UP000789860">
    <property type="component" value="Unassembled WGS sequence"/>
</dbReference>
<feature type="non-terminal residue" evidence="1">
    <location>
        <position position="63"/>
    </location>
</feature>
<gene>
    <name evidence="1" type="ORF">SCALOS_LOCUS7462</name>
</gene>
<sequence>MASSSSLPSNVHVSNHPCLKAKLSLLRSQSTHARDTKQLVHEIATIIGCEALAHGLEVTETGS</sequence>
<keyword evidence="2" id="KW-1185">Reference proteome</keyword>
<evidence type="ECO:0000313" key="1">
    <source>
        <dbReference type="EMBL" id="CAG8615755.1"/>
    </source>
</evidence>